<sequence length="522" mass="50974">MAAYGAASDDSVHYGTVAATRGDVSEELTLSGTISPSGTSELAFGTDGTVARVPVGQGDEVHRGAVIAVLDRASLRAAVDRARSDLAEARAQLASDRDAQSSAVDTATSPATTSSDDAKGQGGKPEENPASTGANAELLAQLRTQQDAVVAAQSAATTALATAADRLAEQQKACADPAEVEPEPSDDATEPTPAATGSVATSAVISDACTSALAAVQGAQSAASAAQATLQTALEALGTTLTAALCTAAATPQATPTPSPTPATPSATSTAPSASTRTVTAATLAQDQSTIDKAIASLASARADLRGAVVRAPADGTVVSLGIGADDEVSAGDPVATLVAPGLTTVALEVTADQAAELETGAAVQVTPAGATDALAGTIGRIEHTATSDPDAGTISDPTYAVQVVLDDRDLALPDGLPASVAIEVGSADDVVVVPASAISNGTVTVLDDTGTARRTPVTTGVAGATEVEITDGVDVGDRVVLADLDAALPTGDSSQQGGGLSGFGGDGVRMGPPGGGITIRR</sequence>
<comment type="subcellular location">
    <subcellularLocation>
        <location evidence="1">Cell envelope</location>
    </subcellularLocation>
</comment>
<dbReference type="InterPro" id="IPR058627">
    <property type="entry name" value="MdtA-like_C"/>
</dbReference>
<dbReference type="Gene3D" id="2.40.30.170">
    <property type="match status" value="1"/>
</dbReference>
<comment type="caution">
    <text evidence="5">The sequence shown here is derived from an EMBL/GenBank/DDBJ whole genome shotgun (WGS) entry which is preliminary data.</text>
</comment>
<feature type="region of interest" description="Disordered" evidence="3">
    <location>
        <begin position="251"/>
        <end position="276"/>
    </location>
</feature>
<dbReference type="GO" id="GO:0030313">
    <property type="term" value="C:cell envelope"/>
    <property type="evidence" value="ECO:0007669"/>
    <property type="project" value="UniProtKB-SubCell"/>
</dbReference>
<organism evidence="5 6">
    <name type="scientific">Nocardioides kongjuensis</name>
    <dbReference type="NCBI Taxonomy" id="349522"/>
    <lineage>
        <taxon>Bacteria</taxon>
        <taxon>Bacillati</taxon>
        <taxon>Actinomycetota</taxon>
        <taxon>Actinomycetes</taxon>
        <taxon>Propionibacteriales</taxon>
        <taxon>Nocardioidaceae</taxon>
        <taxon>Nocardioides</taxon>
    </lineage>
</organism>
<name>A0A852RCP6_9ACTN</name>
<evidence type="ECO:0000259" key="4">
    <source>
        <dbReference type="Pfam" id="PF25967"/>
    </source>
</evidence>
<feature type="compositionally biased region" description="Gly residues" evidence="3">
    <location>
        <begin position="497"/>
        <end position="522"/>
    </location>
</feature>
<evidence type="ECO:0000256" key="1">
    <source>
        <dbReference type="ARBA" id="ARBA00004196"/>
    </source>
</evidence>
<keyword evidence="6" id="KW-1185">Reference proteome</keyword>
<dbReference type="EMBL" id="JACCBF010000001">
    <property type="protein sequence ID" value="NYD29025.1"/>
    <property type="molecule type" value="Genomic_DNA"/>
</dbReference>
<feature type="compositionally biased region" description="Low complexity" evidence="3">
    <location>
        <begin position="101"/>
        <end position="115"/>
    </location>
</feature>
<dbReference type="AlphaFoldDB" id="A0A852RCP6"/>
<dbReference type="SUPFAM" id="SSF111369">
    <property type="entry name" value="HlyD-like secretion proteins"/>
    <property type="match status" value="1"/>
</dbReference>
<protein>
    <submittedName>
        <fullName evidence="5">HlyD family secretion protein</fullName>
    </submittedName>
</protein>
<keyword evidence="2" id="KW-0175">Coiled coil</keyword>
<dbReference type="Pfam" id="PF25967">
    <property type="entry name" value="RND-MFP_C"/>
    <property type="match status" value="1"/>
</dbReference>
<feature type="region of interest" description="Disordered" evidence="3">
    <location>
        <begin position="489"/>
        <end position="522"/>
    </location>
</feature>
<evidence type="ECO:0000313" key="6">
    <source>
        <dbReference type="Proteomes" id="UP000582231"/>
    </source>
</evidence>
<feature type="compositionally biased region" description="Low complexity" evidence="3">
    <location>
        <begin position="264"/>
        <end position="276"/>
    </location>
</feature>
<reference evidence="5 6" key="1">
    <citation type="submission" date="2020-07" db="EMBL/GenBank/DDBJ databases">
        <title>Sequencing the genomes of 1000 actinobacteria strains.</title>
        <authorList>
            <person name="Klenk H.-P."/>
        </authorList>
    </citation>
    <scope>NUCLEOTIDE SEQUENCE [LARGE SCALE GENOMIC DNA]</scope>
    <source>
        <strain evidence="5 6">DSM 19082</strain>
    </source>
</reference>
<feature type="region of interest" description="Disordered" evidence="3">
    <location>
        <begin position="92"/>
        <end position="131"/>
    </location>
</feature>
<feature type="domain" description="Multidrug resistance protein MdtA-like C-terminal permuted SH3" evidence="4">
    <location>
        <begin position="430"/>
        <end position="486"/>
    </location>
</feature>
<feature type="compositionally biased region" description="Acidic residues" evidence="3">
    <location>
        <begin position="178"/>
        <end position="189"/>
    </location>
</feature>
<feature type="compositionally biased region" description="Basic and acidic residues" evidence="3">
    <location>
        <begin position="116"/>
        <end position="127"/>
    </location>
</feature>
<dbReference type="PANTHER" id="PTHR32347:SF23">
    <property type="entry name" value="BLL5650 PROTEIN"/>
    <property type="match status" value="1"/>
</dbReference>
<dbReference type="Gene3D" id="2.40.50.100">
    <property type="match status" value="1"/>
</dbReference>
<evidence type="ECO:0000313" key="5">
    <source>
        <dbReference type="EMBL" id="NYD29025.1"/>
    </source>
</evidence>
<dbReference type="RefSeq" id="WP_179725369.1">
    <property type="nucleotide sequence ID" value="NZ_BAABEF010000001.1"/>
</dbReference>
<dbReference type="PANTHER" id="PTHR32347">
    <property type="entry name" value="EFFLUX SYSTEM COMPONENT YKNX-RELATED"/>
    <property type="match status" value="1"/>
</dbReference>
<accession>A0A852RCP6</accession>
<gene>
    <name evidence="5" type="ORF">BJ958_000571</name>
</gene>
<evidence type="ECO:0000256" key="2">
    <source>
        <dbReference type="ARBA" id="ARBA00023054"/>
    </source>
</evidence>
<dbReference type="Gene3D" id="2.40.420.20">
    <property type="match status" value="1"/>
</dbReference>
<dbReference type="InterPro" id="IPR050465">
    <property type="entry name" value="UPF0194_transport"/>
</dbReference>
<proteinExistence type="predicted"/>
<feature type="region of interest" description="Disordered" evidence="3">
    <location>
        <begin position="170"/>
        <end position="199"/>
    </location>
</feature>
<evidence type="ECO:0000256" key="3">
    <source>
        <dbReference type="SAM" id="MobiDB-lite"/>
    </source>
</evidence>
<dbReference type="Proteomes" id="UP000582231">
    <property type="component" value="Unassembled WGS sequence"/>
</dbReference>